<evidence type="ECO:0000256" key="7">
    <source>
        <dbReference type="ARBA" id="ARBA00019179"/>
    </source>
</evidence>
<evidence type="ECO:0000256" key="6">
    <source>
        <dbReference type="ARBA" id="ARBA00012180"/>
    </source>
</evidence>
<keyword evidence="12 14" id="KW-0378">Hydrolase</keyword>
<dbReference type="GO" id="GO:0030145">
    <property type="term" value="F:manganese ion binding"/>
    <property type="evidence" value="ECO:0007669"/>
    <property type="project" value="UniProtKB-UniRule"/>
</dbReference>
<accession>A0AA49K199</accession>
<keyword evidence="9 14" id="KW-0540">Nuclease</keyword>
<comment type="subcellular location">
    <subcellularLocation>
        <location evidence="4 14">Cytoplasm</location>
    </subcellularLocation>
</comment>
<comment type="function">
    <text evidence="3 14 16">Endonuclease that specifically degrades the RNA of RNA-DNA hybrids.</text>
</comment>
<dbReference type="InterPro" id="IPR036397">
    <property type="entry name" value="RNaseH_sf"/>
</dbReference>
<keyword evidence="10 14" id="KW-0479">Metal-binding</keyword>
<evidence type="ECO:0000256" key="10">
    <source>
        <dbReference type="ARBA" id="ARBA00022723"/>
    </source>
</evidence>
<evidence type="ECO:0000256" key="15">
    <source>
        <dbReference type="PROSITE-ProRule" id="PRU01319"/>
    </source>
</evidence>
<keyword evidence="8 14" id="KW-0963">Cytoplasm</keyword>
<evidence type="ECO:0000313" key="20">
    <source>
        <dbReference type="Proteomes" id="UP001229955"/>
    </source>
</evidence>
<evidence type="ECO:0000256" key="3">
    <source>
        <dbReference type="ARBA" id="ARBA00004065"/>
    </source>
</evidence>
<dbReference type="RefSeq" id="WP_367885620.1">
    <property type="nucleotide sequence ID" value="NZ_CP130612.1"/>
</dbReference>
<dbReference type="PANTHER" id="PTHR10954:SF18">
    <property type="entry name" value="RIBONUCLEASE HII"/>
    <property type="match status" value="1"/>
</dbReference>
<evidence type="ECO:0000256" key="8">
    <source>
        <dbReference type="ARBA" id="ARBA00022490"/>
    </source>
</evidence>
<evidence type="ECO:0000256" key="2">
    <source>
        <dbReference type="ARBA" id="ARBA00001946"/>
    </source>
</evidence>
<dbReference type="CDD" id="cd07182">
    <property type="entry name" value="RNase_HII_bacteria_HII_like"/>
    <property type="match status" value="1"/>
</dbReference>
<dbReference type="GO" id="GO:0005737">
    <property type="term" value="C:cytoplasm"/>
    <property type="evidence" value="ECO:0007669"/>
    <property type="project" value="UniProtKB-SubCell"/>
</dbReference>
<evidence type="ECO:0000256" key="12">
    <source>
        <dbReference type="ARBA" id="ARBA00022801"/>
    </source>
</evidence>
<dbReference type="PROSITE" id="PS51975">
    <property type="entry name" value="RNASE_H_2"/>
    <property type="match status" value="1"/>
</dbReference>
<proteinExistence type="inferred from homology"/>
<name>A0AA49JVP2_9BACT</name>
<evidence type="ECO:0000256" key="11">
    <source>
        <dbReference type="ARBA" id="ARBA00022759"/>
    </source>
</evidence>
<feature type="binding site" evidence="14 15">
    <location>
        <position position="25"/>
    </location>
    <ligand>
        <name>a divalent metal cation</name>
        <dbReference type="ChEBI" id="CHEBI:60240"/>
    </ligand>
</feature>
<dbReference type="Pfam" id="PF01351">
    <property type="entry name" value="RNase_HII"/>
    <property type="match status" value="1"/>
</dbReference>
<comment type="similarity">
    <text evidence="5 14 16">Belongs to the RNase HII family.</text>
</comment>
<gene>
    <name evidence="14" type="primary">rnhB</name>
    <name evidence="18" type="ORF">Strain138_002052</name>
    <name evidence="19" type="ORF">Strain318_002051</name>
</gene>
<dbReference type="Proteomes" id="UP001229955">
    <property type="component" value="Chromosome"/>
</dbReference>
<dbReference type="InterPro" id="IPR001352">
    <property type="entry name" value="RNase_HII/HIII"/>
</dbReference>
<dbReference type="GO" id="GO:0043137">
    <property type="term" value="P:DNA replication, removal of RNA primer"/>
    <property type="evidence" value="ECO:0007669"/>
    <property type="project" value="TreeGrafter"/>
</dbReference>
<dbReference type="GO" id="GO:0003723">
    <property type="term" value="F:RNA binding"/>
    <property type="evidence" value="ECO:0007669"/>
    <property type="project" value="UniProtKB-UniRule"/>
</dbReference>
<dbReference type="PANTHER" id="PTHR10954">
    <property type="entry name" value="RIBONUCLEASE H2 SUBUNIT A"/>
    <property type="match status" value="1"/>
</dbReference>
<keyword evidence="13 14" id="KW-0464">Manganese</keyword>
<evidence type="ECO:0000256" key="9">
    <source>
        <dbReference type="ARBA" id="ARBA00022722"/>
    </source>
</evidence>
<evidence type="ECO:0000256" key="4">
    <source>
        <dbReference type="ARBA" id="ARBA00004496"/>
    </source>
</evidence>
<dbReference type="InterPro" id="IPR022898">
    <property type="entry name" value="RNase_HII"/>
</dbReference>
<dbReference type="InterPro" id="IPR024567">
    <property type="entry name" value="RNase_HII/HIII_dom"/>
</dbReference>
<dbReference type="InterPro" id="IPR012337">
    <property type="entry name" value="RNaseH-like_sf"/>
</dbReference>
<dbReference type="HAMAP" id="MF_00052_B">
    <property type="entry name" value="RNase_HII_B"/>
    <property type="match status" value="1"/>
</dbReference>
<dbReference type="NCBIfam" id="NF000595">
    <property type="entry name" value="PRK00015.1-3"/>
    <property type="match status" value="1"/>
</dbReference>
<evidence type="ECO:0000256" key="16">
    <source>
        <dbReference type="RuleBase" id="RU003515"/>
    </source>
</evidence>
<evidence type="ECO:0000313" key="18">
    <source>
        <dbReference type="EMBL" id="WKW12743.1"/>
    </source>
</evidence>
<reference evidence="18" key="1">
    <citation type="submission" date="2023-07" db="EMBL/GenBank/DDBJ databases">
        <authorList>
            <person name="Haufschild T."/>
            <person name="Kallscheuer N."/>
            <person name="Hammer J."/>
            <person name="Kohn T."/>
            <person name="Kabuu M."/>
            <person name="Jogler M."/>
            <person name="Wohfarth N."/>
            <person name="Heuer A."/>
            <person name="Rohde M."/>
            <person name="van Teeseling M.C.F."/>
            <person name="Jogler C."/>
        </authorList>
    </citation>
    <scope>NUCLEOTIDE SEQUENCE</scope>
    <source>
        <strain evidence="18">Strain 138</strain>
        <strain evidence="19">Strain 318</strain>
    </source>
</reference>
<dbReference type="Gene3D" id="3.30.420.10">
    <property type="entry name" value="Ribonuclease H-like superfamily/Ribonuclease H"/>
    <property type="match status" value="1"/>
</dbReference>
<sequence length="207" mass="21956">MAGGWSAFERSLRAAGAAHIAGVDEVGRGPLAGPVVVCAVIMPAERRAIAGVTDSKQLGAAERERLAARIRQDAVALALAAASVREIARWNVYQATARAMARALARLPRAPDEVLVDGKPIKTLAVAHHAIVGGDAKCYSIACASIVAKVVRDRLMTRLAARYPDFGWERNAGYGTPTHIAALRTHGLTAHHRVQFCRTALGGQLEL</sequence>
<keyword evidence="20" id="KW-1185">Reference proteome</keyword>
<evidence type="ECO:0000256" key="13">
    <source>
        <dbReference type="ARBA" id="ARBA00023211"/>
    </source>
</evidence>
<dbReference type="SUPFAM" id="SSF53098">
    <property type="entry name" value="Ribonuclease H-like"/>
    <property type="match status" value="1"/>
</dbReference>
<dbReference type="KEGG" id="pspc:Strain318_002051"/>
<comment type="catalytic activity">
    <reaction evidence="1 14 15 16">
        <text>Endonucleolytic cleavage to 5'-phosphomonoester.</text>
        <dbReference type="EC" id="3.1.26.4"/>
    </reaction>
</comment>
<comment type="cofactor">
    <cofactor evidence="14 15">
        <name>Mn(2+)</name>
        <dbReference type="ChEBI" id="CHEBI:29035"/>
    </cofactor>
    <cofactor evidence="14 15">
        <name>Mg(2+)</name>
        <dbReference type="ChEBI" id="CHEBI:18420"/>
    </cofactor>
    <text evidence="14 15">Manganese or magnesium. Binds 1 divalent metal ion per monomer in the absence of substrate. May bind a second metal ion after substrate binding.</text>
</comment>
<dbReference type="EC" id="3.1.26.4" evidence="6 14"/>
<accession>A0AA49JVP2</accession>
<keyword evidence="11 14" id="KW-0255">Endonuclease</keyword>
<evidence type="ECO:0000313" key="19">
    <source>
        <dbReference type="EMBL" id="WKW15650.1"/>
    </source>
</evidence>
<comment type="cofactor">
    <cofactor evidence="2">
        <name>Mg(2+)</name>
        <dbReference type="ChEBI" id="CHEBI:18420"/>
    </cofactor>
</comment>
<evidence type="ECO:0000256" key="14">
    <source>
        <dbReference type="HAMAP-Rule" id="MF_00052"/>
    </source>
</evidence>
<dbReference type="GO" id="GO:0032299">
    <property type="term" value="C:ribonuclease H2 complex"/>
    <property type="evidence" value="ECO:0007669"/>
    <property type="project" value="TreeGrafter"/>
</dbReference>
<dbReference type="GO" id="GO:0004523">
    <property type="term" value="F:RNA-DNA hybrid ribonuclease activity"/>
    <property type="evidence" value="ECO:0007669"/>
    <property type="project" value="UniProtKB-UniRule"/>
</dbReference>
<organism evidence="18">
    <name type="scientific">Pseudogemmatithrix spongiicola</name>
    <dbReference type="NCBI Taxonomy" id="3062599"/>
    <lineage>
        <taxon>Bacteria</taxon>
        <taxon>Pseudomonadati</taxon>
        <taxon>Gemmatimonadota</taxon>
        <taxon>Gemmatimonadia</taxon>
        <taxon>Gemmatimonadales</taxon>
        <taxon>Gemmatimonadaceae</taxon>
        <taxon>Pseudogemmatithrix</taxon>
    </lineage>
</organism>
<dbReference type="EMBL" id="CP130612">
    <property type="protein sequence ID" value="WKW12743.1"/>
    <property type="molecule type" value="Genomic_DNA"/>
</dbReference>
<evidence type="ECO:0000259" key="17">
    <source>
        <dbReference type="PROSITE" id="PS51975"/>
    </source>
</evidence>
<dbReference type="AlphaFoldDB" id="A0AA49JVP2"/>
<evidence type="ECO:0000256" key="1">
    <source>
        <dbReference type="ARBA" id="ARBA00000077"/>
    </source>
</evidence>
<protein>
    <recommendedName>
        <fullName evidence="7 14">Ribonuclease HII</fullName>
        <shortName evidence="14">RNase HII</shortName>
        <ecNumber evidence="6 14">3.1.26.4</ecNumber>
    </recommendedName>
</protein>
<feature type="binding site" evidence="14 15">
    <location>
        <position position="24"/>
    </location>
    <ligand>
        <name>a divalent metal cation</name>
        <dbReference type="ChEBI" id="CHEBI:60240"/>
    </ligand>
</feature>
<feature type="binding site" evidence="14 15">
    <location>
        <position position="117"/>
    </location>
    <ligand>
        <name>a divalent metal cation</name>
        <dbReference type="ChEBI" id="CHEBI:60240"/>
    </ligand>
</feature>
<dbReference type="EMBL" id="CP130613">
    <property type="protein sequence ID" value="WKW15650.1"/>
    <property type="molecule type" value="Genomic_DNA"/>
</dbReference>
<evidence type="ECO:0000256" key="5">
    <source>
        <dbReference type="ARBA" id="ARBA00007383"/>
    </source>
</evidence>
<dbReference type="GO" id="GO:0006298">
    <property type="term" value="P:mismatch repair"/>
    <property type="evidence" value="ECO:0007669"/>
    <property type="project" value="TreeGrafter"/>
</dbReference>
<feature type="domain" description="RNase H type-2" evidence="17">
    <location>
        <begin position="18"/>
        <end position="207"/>
    </location>
</feature>